<dbReference type="PANTHER" id="PTHR43877">
    <property type="entry name" value="AMINOALKYLPHOSPHONATE N-ACETYLTRANSFERASE-RELATED-RELATED"/>
    <property type="match status" value="1"/>
</dbReference>
<organism evidence="4 5">
    <name type="scientific">Stutzerimonas stutzeri</name>
    <name type="common">Pseudomonas stutzeri</name>
    <dbReference type="NCBI Taxonomy" id="316"/>
    <lineage>
        <taxon>Bacteria</taxon>
        <taxon>Pseudomonadati</taxon>
        <taxon>Pseudomonadota</taxon>
        <taxon>Gammaproteobacteria</taxon>
        <taxon>Pseudomonadales</taxon>
        <taxon>Pseudomonadaceae</taxon>
        <taxon>Stutzerimonas</taxon>
    </lineage>
</organism>
<evidence type="ECO:0000256" key="1">
    <source>
        <dbReference type="ARBA" id="ARBA00022679"/>
    </source>
</evidence>
<dbReference type="InterPro" id="IPR016181">
    <property type="entry name" value="Acyl_CoA_acyltransferase"/>
</dbReference>
<protein>
    <submittedName>
        <fullName evidence="4">GNAT family N-acetyltransferase</fullName>
    </submittedName>
</protein>
<accession>A0A2N8S6C7</accession>
<evidence type="ECO:0000259" key="3">
    <source>
        <dbReference type="PROSITE" id="PS51186"/>
    </source>
</evidence>
<reference evidence="4 5" key="1">
    <citation type="submission" date="2018-01" db="EMBL/GenBank/DDBJ databases">
        <title>Denitrification phenotypes of diverse strains of Pseudomonas stutzeri.</title>
        <authorList>
            <person name="Milligan D.A."/>
            <person name="Bergaust L."/>
            <person name="Bakken L.R."/>
            <person name="Frostegard A."/>
        </authorList>
    </citation>
    <scope>NUCLEOTIDE SEQUENCE [LARGE SCALE GENOMIC DNA]</scope>
    <source>
        <strain evidence="4 5">KC</strain>
    </source>
</reference>
<dbReference type="Pfam" id="PF00583">
    <property type="entry name" value="Acetyltransf_1"/>
    <property type="match status" value="1"/>
</dbReference>
<dbReference type="OrthoDB" id="275336at2"/>
<dbReference type="GO" id="GO:0016747">
    <property type="term" value="F:acyltransferase activity, transferring groups other than amino-acyl groups"/>
    <property type="evidence" value="ECO:0007669"/>
    <property type="project" value="InterPro"/>
</dbReference>
<dbReference type="AlphaFoldDB" id="A0A2N8S6C7"/>
<evidence type="ECO:0000313" key="4">
    <source>
        <dbReference type="EMBL" id="PNF82172.1"/>
    </source>
</evidence>
<dbReference type="InterPro" id="IPR050832">
    <property type="entry name" value="Bact_Acetyltransf"/>
</dbReference>
<proteinExistence type="predicted"/>
<name>A0A2N8S6C7_STUST</name>
<dbReference type="CDD" id="cd04301">
    <property type="entry name" value="NAT_SF"/>
    <property type="match status" value="1"/>
</dbReference>
<evidence type="ECO:0000313" key="5">
    <source>
        <dbReference type="Proteomes" id="UP000235925"/>
    </source>
</evidence>
<dbReference type="Gene3D" id="3.40.630.30">
    <property type="match status" value="1"/>
</dbReference>
<dbReference type="EMBL" id="POUN01000001">
    <property type="protein sequence ID" value="PNF82172.1"/>
    <property type="molecule type" value="Genomic_DNA"/>
</dbReference>
<evidence type="ECO:0000256" key="2">
    <source>
        <dbReference type="ARBA" id="ARBA00023315"/>
    </source>
</evidence>
<dbReference type="InterPro" id="IPR000182">
    <property type="entry name" value="GNAT_dom"/>
</dbReference>
<dbReference type="RefSeq" id="WP_102823308.1">
    <property type="nucleotide sequence ID" value="NZ_CP139348.1"/>
</dbReference>
<keyword evidence="2" id="KW-0012">Acyltransferase</keyword>
<gene>
    <name evidence="4" type="ORF">CXK92_01495</name>
</gene>
<dbReference type="Proteomes" id="UP000235925">
    <property type="component" value="Unassembled WGS sequence"/>
</dbReference>
<feature type="domain" description="N-acetyltransferase" evidence="3">
    <location>
        <begin position="30"/>
        <end position="167"/>
    </location>
</feature>
<keyword evidence="1 4" id="KW-0808">Transferase</keyword>
<comment type="caution">
    <text evidence="4">The sequence shown here is derived from an EMBL/GenBank/DDBJ whole genome shotgun (WGS) entry which is preliminary data.</text>
</comment>
<dbReference type="SUPFAM" id="SSF55729">
    <property type="entry name" value="Acyl-CoA N-acyltransferases (Nat)"/>
    <property type="match status" value="1"/>
</dbReference>
<dbReference type="PROSITE" id="PS51186">
    <property type="entry name" value="GNAT"/>
    <property type="match status" value="1"/>
</dbReference>
<sequence length="167" mass="19270">MNSACTTYYLDMTSANELRPKPLPAELQIIECEVPQPELNRFLYQLVGQQWGWSDLDTWAIADWQTLVEQPDHRTWVAYYKGAIAGYYELHQADDFSVEIRYFGLAPQFLGRGFGGPLLSHAIESAWAWPETQRIWVHTCTLDHPAALANYQARGFRIFKQETTLLD</sequence>